<sequence length="210" mass="25270">MSDFNIKEIDFYSLDLEKYIDWLLKKYELFSTVWEVAYFDEFIDDLHGRKYFASSHYLMTRTKKLPENIEKAYNNKISHFEAQKNKYNGLIIELYRFKSVGIKKIENNSKYIFLTSEQLKNVKIDVSWLAFWMNEHKESYYVDLIDEIDTRKLSTPLNDVVFYQKEKDKIINDFDFDYLPIIMNGGFIFDLDNDSNALSFSTEIDKCKFR</sequence>
<comment type="caution">
    <text evidence="1">The sequence shown here is derived from an EMBL/GenBank/DDBJ whole genome shotgun (WGS) entry which is preliminary data.</text>
</comment>
<organism evidence="1 2">
    <name type="scientific">Flavobacterium laiguense</name>
    <dbReference type="NCBI Taxonomy" id="2169409"/>
    <lineage>
        <taxon>Bacteria</taxon>
        <taxon>Pseudomonadati</taxon>
        <taxon>Bacteroidota</taxon>
        <taxon>Flavobacteriia</taxon>
        <taxon>Flavobacteriales</taxon>
        <taxon>Flavobacteriaceae</taxon>
        <taxon>Flavobacterium</taxon>
    </lineage>
</organism>
<evidence type="ECO:0000313" key="2">
    <source>
        <dbReference type="Proteomes" id="UP000245618"/>
    </source>
</evidence>
<accession>A0A2U1JIZ8</accession>
<gene>
    <name evidence="1" type="ORF">DB891_17340</name>
</gene>
<evidence type="ECO:0000313" key="1">
    <source>
        <dbReference type="EMBL" id="PWA04985.1"/>
    </source>
</evidence>
<proteinExistence type="predicted"/>
<dbReference type="Proteomes" id="UP000245618">
    <property type="component" value="Unassembled WGS sequence"/>
</dbReference>
<reference evidence="1 2" key="1">
    <citation type="submission" date="2018-04" db="EMBL/GenBank/DDBJ databases">
        <title>Flavobacterium sp. nov., isolated from glacier ice.</title>
        <authorList>
            <person name="Liu Q."/>
            <person name="Xin Y.-H."/>
        </authorList>
    </citation>
    <scope>NUCLEOTIDE SEQUENCE [LARGE SCALE GENOMIC DNA]</scope>
    <source>
        <strain evidence="1 2">LB2P30</strain>
    </source>
</reference>
<dbReference type="OrthoDB" id="351620at117743"/>
<dbReference type="AlphaFoldDB" id="A0A2U1JIZ8"/>
<dbReference type="EMBL" id="QCZH01000048">
    <property type="protein sequence ID" value="PWA04985.1"/>
    <property type="molecule type" value="Genomic_DNA"/>
</dbReference>
<keyword evidence="2" id="KW-1185">Reference proteome</keyword>
<name>A0A2U1JIZ8_9FLAO</name>
<dbReference type="RefSeq" id="WP_116764827.1">
    <property type="nucleotide sequence ID" value="NZ_QCZH01000048.1"/>
</dbReference>
<protein>
    <submittedName>
        <fullName evidence="1">Uncharacterized protein</fullName>
    </submittedName>
</protein>